<keyword evidence="10" id="KW-0489">Methyltransferase</keyword>
<evidence type="ECO:0000313" key="11">
    <source>
        <dbReference type="Proteomes" id="UP000198806"/>
    </source>
</evidence>
<dbReference type="InterPro" id="IPR010627">
    <property type="entry name" value="Prepilin_pept_A24_N"/>
</dbReference>
<dbReference type="PANTHER" id="PTHR30487:SF0">
    <property type="entry name" value="PREPILIN LEADER PEPTIDASE_N-METHYLTRANSFERASE-RELATED"/>
    <property type="match status" value="1"/>
</dbReference>
<reference evidence="10 11" key="1">
    <citation type="submission" date="2016-10" db="EMBL/GenBank/DDBJ databases">
        <authorList>
            <person name="de Groot N.N."/>
        </authorList>
    </citation>
    <scope>NUCLEOTIDE SEQUENCE [LARGE SCALE GENOMIC DNA]</scope>
    <source>
        <strain evidence="10 11">DSM 1283</strain>
    </source>
</reference>
<feature type="transmembrane region" description="Helical" evidence="7">
    <location>
        <begin position="123"/>
        <end position="143"/>
    </location>
</feature>
<dbReference type="STRING" id="1527.SAMN04489757_14111"/>
<dbReference type="OrthoDB" id="9789291at2"/>
<sequence>MKPEPIICFIIFLYGIIIGSFLNVCIYRIPLKKNIVTTPSHCTQCGYRLQWYELIPIMSYLFLRGRCRKCGSKISIQYPIIEGLNGVLYVWVFLIHGLTPVSVIYCLCVSALIVMSVIDFRTYVIPAGINIFLGIAGIIRVLYDFENYMDYIIGSVGVSGFLLLIYIITRGKGIGGGDIKLMAVIGLILGWKYNILAFVLGCILGSVIHLIRMRVSKKDRVLAFGPYLSAGIMIAILYGKPITDWYIGLYISG</sequence>
<dbReference type="InterPro" id="IPR000045">
    <property type="entry name" value="Prepilin_IV_endopep_pep"/>
</dbReference>
<keyword evidence="10" id="KW-0808">Transferase</keyword>
<feature type="transmembrane region" description="Helical" evidence="7">
    <location>
        <begin position="88"/>
        <end position="117"/>
    </location>
</feature>
<dbReference type="AlphaFoldDB" id="A0A1I5I8S2"/>
<dbReference type="Pfam" id="PF06750">
    <property type="entry name" value="A24_N_bact"/>
    <property type="match status" value="1"/>
</dbReference>
<dbReference type="Proteomes" id="UP000198806">
    <property type="component" value="Unassembled WGS sequence"/>
</dbReference>
<dbReference type="GO" id="GO:0008168">
    <property type="term" value="F:methyltransferase activity"/>
    <property type="evidence" value="ECO:0007669"/>
    <property type="project" value="UniProtKB-KW"/>
</dbReference>
<evidence type="ECO:0000259" key="9">
    <source>
        <dbReference type="Pfam" id="PF06750"/>
    </source>
</evidence>
<evidence type="ECO:0000259" key="8">
    <source>
        <dbReference type="Pfam" id="PF01478"/>
    </source>
</evidence>
<evidence type="ECO:0000256" key="5">
    <source>
        <dbReference type="ARBA" id="ARBA00022989"/>
    </source>
</evidence>
<evidence type="ECO:0000256" key="2">
    <source>
        <dbReference type="ARBA" id="ARBA00005801"/>
    </source>
</evidence>
<keyword evidence="6 7" id="KW-0472">Membrane</keyword>
<feature type="transmembrane region" description="Helical" evidence="7">
    <location>
        <begin position="181"/>
        <end position="209"/>
    </location>
</feature>
<dbReference type="Gene3D" id="1.20.120.1220">
    <property type="match status" value="1"/>
</dbReference>
<evidence type="ECO:0000313" key="10">
    <source>
        <dbReference type="EMBL" id="SFO57015.1"/>
    </source>
</evidence>
<evidence type="ECO:0000256" key="1">
    <source>
        <dbReference type="ARBA" id="ARBA00004651"/>
    </source>
</evidence>
<protein>
    <submittedName>
        <fullName evidence="10">Leader peptidase (Prepilin peptidase) / N-methyltransferase</fullName>
    </submittedName>
</protein>
<accession>A0A1I5I8S2</accession>
<comment type="subcellular location">
    <subcellularLocation>
        <location evidence="1">Cell membrane</location>
        <topology evidence="1">Multi-pass membrane protein</topology>
    </subcellularLocation>
</comment>
<keyword evidence="5 7" id="KW-1133">Transmembrane helix</keyword>
<comment type="similarity">
    <text evidence="2">Belongs to the peptidase A24 family.</text>
</comment>
<dbReference type="GO" id="GO:0006465">
    <property type="term" value="P:signal peptide processing"/>
    <property type="evidence" value="ECO:0007669"/>
    <property type="project" value="TreeGrafter"/>
</dbReference>
<dbReference type="InterPro" id="IPR050882">
    <property type="entry name" value="Prepilin_peptidase/N-MTase"/>
</dbReference>
<feature type="transmembrane region" description="Helical" evidence="7">
    <location>
        <begin position="7"/>
        <end position="29"/>
    </location>
</feature>
<dbReference type="GO" id="GO:0005886">
    <property type="term" value="C:plasma membrane"/>
    <property type="evidence" value="ECO:0007669"/>
    <property type="project" value="UniProtKB-SubCell"/>
</dbReference>
<dbReference type="EMBL" id="FOWD01000041">
    <property type="protein sequence ID" value="SFO57015.1"/>
    <property type="molecule type" value="Genomic_DNA"/>
</dbReference>
<evidence type="ECO:0000256" key="3">
    <source>
        <dbReference type="ARBA" id="ARBA00022475"/>
    </source>
</evidence>
<keyword evidence="11" id="KW-1185">Reference proteome</keyword>
<keyword evidence="3" id="KW-1003">Cell membrane</keyword>
<evidence type="ECO:0000256" key="4">
    <source>
        <dbReference type="ARBA" id="ARBA00022692"/>
    </source>
</evidence>
<feature type="transmembrane region" description="Helical" evidence="7">
    <location>
        <begin position="150"/>
        <end position="169"/>
    </location>
</feature>
<organism evidence="10 11">
    <name type="scientific">Anaerocolumna aminovalerica</name>
    <dbReference type="NCBI Taxonomy" id="1527"/>
    <lineage>
        <taxon>Bacteria</taxon>
        <taxon>Bacillati</taxon>
        <taxon>Bacillota</taxon>
        <taxon>Clostridia</taxon>
        <taxon>Lachnospirales</taxon>
        <taxon>Lachnospiraceae</taxon>
        <taxon>Anaerocolumna</taxon>
    </lineage>
</organism>
<feature type="domain" description="Prepilin peptidase A24 N-terminal" evidence="9">
    <location>
        <begin position="13"/>
        <end position="94"/>
    </location>
</feature>
<evidence type="ECO:0000256" key="6">
    <source>
        <dbReference type="ARBA" id="ARBA00023136"/>
    </source>
</evidence>
<name>A0A1I5I8S2_9FIRM</name>
<evidence type="ECO:0000256" key="7">
    <source>
        <dbReference type="SAM" id="Phobius"/>
    </source>
</evidence>
<dbReference type="PANTHER" id="PTHR30487">
    <property type="entry name" value="TYPE 4 PREPILIN-LIKE PROTEINS LEADER PEPTIDE-PROCESSING ENZYME"/>
    <property type="match status" value="1"/>
</dbReference>
<feature type="domain" description="Prepilin type IV endopeptidase peptidase" evidence="8">
    <location>
        <begin position="106"/>
        <end position="208"/>
    </location>
</feature>
<dbReference type="Pfam" id="PF01478">
    <property type="entry name" value="Peptidase_A24"/>
    <property type="match status" value="1"/>
</dbReference>
<dbReference type="GO" id="GO:0032259">
    <property type="term" value="P:methylation"/>
    <property type="evidence" value="ECO:0007669"/>
    <property type="project" value="UniProtKB-KW"/>
</dbReference>
<keyword evidence="4 7" id="KW-0812">Transmembrane</keyword>
<dbReference type="GO" id="GO:0004190">
    <property type="term" value="F:aspartic-type endopeptidase activity"/>
    <property type="evidence" value="ECO:0007669"/>
    <property type="project" value="InterPro"/>
</dbReference>
<gene>
    <name evidence="10" type="ORF">SAMN04489757_14111</name>
</gene>
<proteinExistence type="inferred from homology"/>
<dbReference type="RefSeq" id="WP_091688248.1">
    <property type="nucleotide sequence ID" value="NZ_BAABFM010000038.1"/>
</dbReference>
<feature type="transmembrane region" description="Helical" evidence="7">
    <location>
        <begin position="221"/>
        <end position="239"/>
    </location>
</feature>